<accession>A0ABQ4SAB4</accession>
<comment type="caution">
    <text evidence="3">The sequence shown here is derived from an EMBL/GenBank/DDBJ whole genome shotgun (WGS) entry which is preliminary data.</text>
</comment>
<feature type="transmembrane region" description="Helical" evidence="2">
    <location>
        <begin position="12"/>
        <end position="36"/>
    </location>
</feature>
<organism evidence="3 4">
    <name type="scientific">Methylobacterium isbiliense</name>
    <dbReference type="NCBI Taxonomy" id="315478"/>
    <lineage>
        <taxon>Bacteria</taxon>
        <taxon>Pseudomonadati</taxon>
        <taxon>Pseudomonadota</taxon>
        <taxon>Alphaproteobacteria</taxon>
        <taxon>Hyphomicrobiales</taxon>
        <taxon>Methylobacteriaceae</taxon>
        <taxon>Methylobacterium</taxon>
    </lineage>
</organism>
<evidence type="ECO:0000313" key="3">
    <source>
        <dbReference type="EMBL" id="GJD98733.1"/>
    </source>
</evidence>
<proteinExistence type="predicted"/>
<keyword evidence="2" id="KW-0472">Membrane</keyword>
<gene>
    <name evidence="3" type="ORF">GMJLKIPL_0644</name>
</gene>
<reference evidence="3" key="2">
    <citation type="submission" date="2021-08" db="EMBL/GenBank/DDBJ databases">
        <authorList>
            <person name="Tani A."/>
            <person name="Ola A."/>
            <person name="Ogura Y."/>
            <person name="Katsura K."/>
            <person name="Hayashi T."/>
        </authorList>
    </citation>
    <scope>NUCLEOTIDE SEQUENCE</scope>
    <source>
        <strain evidence="3">DSM 17168</strain>
    </source>
</reference>
<feature type="compositionally biased region" description="Basic and acidic residues" evidence="1">
    <location>
        <begin position="79"/>
        <end position="91"/>
    </location>
</feature>
<dbReference type="EMBL" id="BPQQ01000006">
    <property type="protein sequence ID" value="GJD98733.1"/>
    <property type="molecule type" value="Genomic_DNA"/>
</dbReference>
<name>A0ABQ4SAB4_9HYPH</name>
<evidence type="ECO:0000256" key="1">
    <source>
        <dbReference type="SAM" id="MobiDB-lite"/>
    </source>
</evidence>
<keyword evidence="2" id="KW-0812">Transmembrane</keyword>
<keyword evidence="2" id="KW-1133">Transmembrane helix</keyword>
<feature type="compositionally biased region" description="Basic and acidic residues" evidence="1">
    <location>
        <begin position="61"/>
        <end position="71"/>
    </location>
</feature>
<keyword evidence="4" id="KW-1185">Reference proteome</keyword>
<feature type="region of interest" description="Disordered" evidence="1">
    <location>
        <begin position="60"/>
        <end position="107"/>
    </location>
</feature>
<dbReference type="Proteomes" id="UP001055153">
    <property type="component" value="Unassembled WGS sequence"/>
</dbReference>
<evidence type="ECO:0000313" key="4">
    <source>
        <dbReference type="Proteomes" id="UP001055153"/>
    </source>
</evidence>
<sequence>MVVVMVVAPAVVARPVVMMVVAPVMTVAPAMAMMVMTPAMMMVTMSSPLGLLHGGRCVLRGKADGGPERHGLGGAGGHRSGEGKGGQERKGALQHGSLLNPVQVPQA</sequence>
<evidence type="ECO:0000256" key="2">
    <source>
        <dbReference type="SAM" id="Phobius"/>
    </source>
</evidence>
<protein>
    <submittedName>
        <fullName evidence="3">Uncharacterized protein</fullName>
    </submittedName>
</protein>
<reference evidence="3" key="1">
    <citation type="journal article" date="2021" name="Front. Microbiol.">
        <title>Comprehensive Comparative Genomics and Phenotyping of Methylobacterium Species.</title>
        <authorList>
            <person name="Alessa O."/>
            <person name="Ogura Y."/>
            <person name="Fujitani Y."/>
            <person name="Takami H."/>
            <person name="Hayashi T."/>
            <person name="Sahin N."/>
            <person name="Tani A."/>
        </authorList>
    </citation>
    <scope>NUCLEOTIDE SEQUENCE</scope>
    <source>
        <strain evidence="3">DSM 17168</strain>
    </source>
</reference>